<accession>A0ABW0JCJ8</accession>
<comment type="caution">
    <text evidence="5">The sequence shown here is derived from an EMBL/GenBank/DDBJ whole genome shotgun (WGS) entry which is preliminary data.</text>
</comment>
<sequence>MDKRRYSLVSCMAGLLAITGVAVFNDFYVVCVLKGILGIALGVLIACTYAVMSMDDQPEKVFAELTLTMAILYGAVMFSIPYVTGRVGVKGTELVEIAMFSIGVLIAFRMPVAKISDAAEAAIERGISRSTTICEVWILVGIFATFVMQTAAMSFAELAGQARGIDAHELGTILMIQALLQFPAGLLARALGDRAGFYKPIYAALFVWLLVSIGMYCQHNRSLFIVATCLVNAAATVAFPFSLGLLANLDESGRSSAMAGSVSNIGLALGPAAGGVALAYGGLQGVGWMSAGVIALGIIAITLASRKTASGQARAEAF</sequence>
<organism evidence="5 6">
    <name type="scientific">Paraburkholderia denitrificans</name>
    <dbReference type="NCBI Taxonomy" id="694025"/>
    <lineage>
        <taxon>Bacteria</taxon>
        <taxon>Pseudomonadati</taxon>
        <taxon>Pseudomonadota</taxon>
        <taxon>Betaproteobacteria</taxon>
        <taxon>Burkholderiales</taxon>
        <taxon>Burkholderiaceae</taxon>
        <taxon>Paraburkholderia</taxon>
    </lineage>
</organism>
<reference evidence="6" key="1">
    <citation type="journal article" date="2019" name="Int. J. Syst. Evol. Microbiol.">
        <title>The Global Catalogue of Microorganisms (GCM) 10K type strain sequencing project: providing services to taxonomists for standard genome sequencing and annotation.</title>
        <authorList>
            <consortium name="The Broad Institute Genomics Platform"/>
            <consortium name="The Broad Institute Genome Sequencing Center for Infectious Disease"/>
            <person name="Wu L."/>
            <person name="Ma J."/>
        </authorList>
    </citation>
    <scope>NUCLEOTIDE SEQUENCE [LARGE SCALE GENOMIC DNA]</scope>
    <source>
        <strain evidence="6">CCUG 56042</strain>
    </source>
</reference>
<dbReference type="RefSeq" id="WP_377713439.1">
    <property type="nucleotide sequence ID" value="NZ_JBHSMP010000022.1"/>
</dbReference>
<gene>
    <name evidence="5" type="ORF">ACFPTO_18325</name>
</gene>
<evidence type="ECO:0000256" key="2">
    <source>
        <dbReference type="ARBA" id="ARBA00022989"/>
    </source>
</evidence>
<dbReference type="InterPro" id="IPR036259">
    <property type="entry name" value="MFS_trans_sf"/>
</dbReference>
<feature type="transmembrane region" description="Helical" evidence="4">
    <location>
        <begin position="258"/>
        <end position="280"/>
    </location>
</feature>
<feature type="transmembrane region" description="Helical" evidence="4">
    <location>
        <begin position="200"/>
        <end position="216"/>
    </location>
</feature>
<feature type="transmembrane region" description="Helical" evidence="4">
    <location>
        <begin position="167"/>
        <end position="188"/>
    </location>
</feature>
<dbReference type="Pfam" id="PF07690">
    <property type="entry name" value="MFS_1"/>
    <property type="match status" value="1"/>
</dbReference>
<evidence type="ECO:0000256" key="3">
    <source>
        <dbReference type="ARBA" id="ARBA00023136"/>
    </source>
</evidence>
<keyword evidence="6" id="KW-1185">Reference proteome</keyword>
<feature type="transmembrane region" description="Helical" evidence="4">
    <location>
        <begin position="286"/>
        <end position="304"/>
    </location>
</feature>
<keyword evidence="3 4" id="KW-0472">Membrane</keyword>
<dbReference type="InterPro" id="IPR011701">
    <property type="entry name" value="MFS"/>
</dbReference>
<feature type="transmembrane region" description="Helical" evidence="4">
    <location>
        <begin position="32"/>
        <end position="52"/>
    </location>
</feature>
<name>A0ABW0JCJ8_9BURK</name>
<feature type="transmembrane region" description="Helical" evidence="4">
    <location>
        <begin position="133"/>
        <end position="155"/>
    </location>
</feature>
<evidence type="ECO:0000313" key="6">
    <source>
        <dbReference type="Proteomes" id="UP001596103"/>
    </source>
</evidence>
<evidence type="ECO:0000256" key="1">
    <source>
        <dbReference type="ARBA" id="ARBA00022692"/>
    </source>
</evidence>
<feature type="transmembrane region" description="Helical" evidence="4">
    <location>
        <begin position="61"/>
        <end position="82"/>
    </location>
</feature>
<feature type="transmembrane region" description="Helical" evidence="4">
    <location>
        <begin position="222"/>
        <end position="246"/>
    </location>
</feature>
<evidence type="ECO:0000256" key="4">
    <source>
        <dbReference type="SAM" id="Phobius"/>
    </source>
</evidence>
<dbReference type="EMBL" id="JBHSMP010000022">
    <property type="protein sequence ID" value="MFC5430739.1"/>
    <property type="molecule type" value="Genomic_DNA"/>
</dbReference>
<keyword evidence="2 4" id="KW-1133">Transmembrane helix</keyword>
<keyword evidence="1 4" id="KW-0812">Transmembrane</keyword>
<dbReference type="SUPFAM" id="SSF103473">
    <property type="entry name" value="MFS general substrate transporter"/>
    <property type="match status" value="1"/>
</dbReference>
<dbReference type="Proteomes" id="UP001596103">
    <property type="component" value="Unassembled WGS sequence"/>
</dbReference>
<dbReference type="Gene3D" id="1.20.1250.20">
    <property type="entry name" value="MFS general substrate transporter like domains"/>
    <property type="match status" value="1"/>
</dbReference>
<feature type="transmembrane region" description="Helical" evidence="4">
    <location>
        <begin position="94"/>
        <end position="112"/>
    </location>
</feature>
<evidence type="ECO:0000313" key="5">
    <source>
        <dbReference type="EMBL" id="MFC5430739.1"/>
    </source>
</evidence>
<proteinExistence type="predicted"/>
<protein>
    <submittedName>
        <fullName evidence="5">MFS transporter</fullName>
    </submittedName>
</protein>